<evidence type="ECO:0000313" key="2">
    <source>
        <dbReference type="EMBL" id="MPC28654.1"/>
    </source>
</evidence>
<reference evidence="2 3" key="1">
    <citation type="submission" date="2019-05" db="EMBL/GenBank/DDBJ databases">
        <title>Another draft genome of Portunus trituberculatus and its Hox gene families provides insights of decapod evolution.</title>
        <authorList>
            <person name="Jeong J.-H."/>
            <person name="Song I."/>
            <person name="Kim S."/>
            <person name="Choi T."/>
            <person name="Kim D."/>
            <person name="Ryu S."/>
            <person name="Kim W."/>
        </authorList>
    </citation>
    <scope>NUCLEOTIDE SEQUENCE [LARGE SCALE GENOMIC DNA]</scope>
    <source>
        <tissue evidence="2">Muscle</tissue>
    </source>
</reference>
<evidence type="ECO:0000313" key="3">
    <source>
        <dbReference type="Proteomes" id="UP000324222"/>
    </source>
</evidence>
<dbReference type="Proteomes" id="UP000324222">
    <property type="component" value="Unassembled WGS sequence"/>
</dbReference>
<keyword evidence="3" id="KW-1185">Reference proteome</keyword>
<protein>
    <submittedName>
        <fullName evidence="2">Uncharacterized protein</fullName>
    </submittedName>
</protein>
<accession>A0A5B7E7E0</accession>
<feature type="region of interest" description="Disordered" evidence="1">
    <location>
        <begin position="1"/>
        <end position="41"/>
    </location>
</feature>
<dbReference type="AlphaFoldDB" id="A0A5B7E7E0"/>
<name>A0A5B7E7E0_PORTR</name>
<comment type="caution">
    <text evidence="2">The sequence shown here is derived from an EMBL/GenBank/DDBJ whole genome shotgun (WGS) entry which is preliminary data.</text>
</comment>
<organism evidence="2 3">
    <name type="scientific">Portunus trituberculatus</name>
    <name type="common">Swimming crab</name>
    <name type="synonym">Neptunus trituberculatus</name>
    <dbReference type="NCBI Taxonomy" id="210409"/>
    <lineage>
        <taxon>Eukaryota</taxon>
        <taxon>Metazoa</taxon>
        <taxon>Ecdysozoa</taxon>
        <taxon>Arthropoda</taxon>
        <taxon>Crustacea</taxon>
        <taxon>Multicrustacea</taxon>
        <taxon>Malacostraca</taxon>
        <taxon>Eumalacostraca</taxon>
        <taxon>Eucarida</taxon>
        <taxon>Decapoda</taxon>
        <taxon>Pleocyemata</taxon>
        <taxon>Brachyura</taxon>
        <taxon>Eubrachyura</taxon>
        <taxon>Portunoidea</taxon>
        <taxon>Portunidae</taxon>
        <taxon>Portuninae</taxon>
        <taxon>Portunus</taxon>
    </lineage>
</organism>
<gene>
    <name evidence="2" type="ORF">E2C01_021864</name>
</gene>
<dbReference type="EMBL" id="VSRR010001946">
    <property type="protein sequence ID" value="MPC28654.1"/>
    <property type="molecule type" value="Genomic_DNA"/>
</dbReference>
<proteinExistence type="predicted"/>
<evidence type="ECO:0000256" key="1">
    <source>
        <dbReference type="SAM" id="MobiDB-lite"/>
    </source>
</evidence>
<sequence>MHHRGPGQGIDAPSAPREDEPKTKRRNSLGHMALRGSTGERFISHRATRFGKDSNHGAALTNYQL</sequence>